<dbReference type="Gene3D" id="3.40.50.10490">
    <property type="entry name" value="Glucose-6-phosphate isomerase like protein, domain 1"/>
    <property type="match status" value="2"/>
</dbReference>
<evidence type="ECO:0000256" key="1">
    <source>
        <dbReference type="ARBA" id="ARBA00022737"/>
    </source>
</evidence>
<dbReference type="InterPro" id="IPR035466">
    <property type="entry name" value="GlmS/AgaS_SIS"/>
</dbReference>
<dbReference type="InterPro" id="IPR035490">
    <property type="entry name" value="GlmS/FrlB_SIS"/>
</dbReference>
<accession>A0A7Y9ZES2</accession>
<organism evidence="3 4">
    <name type="scientific">Demequina lutea</name>
    <dbReference type="NCBI Taxonomy" id="431489"/>
    <lineage>
        <taxon>Bacteria</taxon>
        <taxon>Bacillati</taxon>
        <taxon>Actinomycetota</taxon>
        <taxon>Actinomycetes</taxon>
        <taxon>Micrococcales</taxon>
        <taxon>Demequinaceae</taxon>
        <taxon>Demequina</taxon>
    </lineage>
</organism>
<proteinExistence type="predicted"/>
<dbReference type="PANTHER" id="PTHR10937:SF8">
    <property type="entry name" value="AMINOTRANSFERASE-RELATED"/>
    <property type="match status" value="1"/>
</dbReference>
<dbReference type="CDD" id="cd05009">
    <property type="entry name" value="SIS_GlmS_GlmD_2"/>
    <property type="match status" value="1"/>
</dbReference>
<dbReference type="AlphaFoldDB" id="A0A7Y9ZES2"/>
<gene>
    <name evidence="3" type="ORF">BKA03_003082</name>
</gene>
<dbReference type="InterPro" id="IPR001347">
    <property type="entry name" value="SIS_dom"/>
</dbReference>
<dbReference type="InterPro" id="IPR046348">
    <property type="entry name" value="SIS_dom_sf"/>
</dbReference>
<dbReference type="GO" id="GO:0097367">
    <property type="term" value="F:carbohydrate derivative binding"/>
    <property type="evidence" value="ECO:0007669"/>
    <property type="project" value="InterPro"/>
</dbReference>
<keyword evidence="4" id="KW-1185">Reference proteome</keyword>
<comment type="caution">
    <text evidence="3">The sequence shown here is derived from an EMBL/GenBank/DDBJ whole genome shotgun (WGS) entry which is preliminary data.</text>
</comment>
<feature type="domain" description="SIS" evidence="2">
    <location>
        <begin position="207"/>
        <end position="346"/>
    </location>
</feature>
<evidence type="ECO:0000313" key="4">
    <source>
        <dbReference type="Proteomes" id="UP000547973"/>
    </source>
</evidence>
<dbReference type="RefSeq" id="WP_238579438.1">
    <property type="nucleotide sequence ID" value="NZ_BBRC01000010.1"/>
</dbReference>
<dbReference type="SUPFAM" id="SSF53697">
    <property type="entry name" value="SIS domain"/>
    <property type="match status" value="1"/>
</dbReference>
<protein>
    <submittedName>
        <fullName evidence="3">Glucosamine--fructose-6-phosphate aminotransferase (Isomerizing)</fullName>
        <ecNumber evidence="3">2.6.1.16</ecNumber>
    </submittedName>
</protein>
<dbReference type="GO" id="GO:0004360">
    <property type="term" value="F:glutamine-fructose-6-phosphate transaminase (isomerizing) activity"/>
    <property type="evidence" value="ECO:0007669"/>
    <property type="project" value="UniProtKB-EC"/>
</dbReference>
<evidence type="ECO:0000313" key="3">
    <source>
        <dbReference type="EMBL" id="NYI42908.1"/>
    </source>
</evidence>
<dbReference type="Pfam" id="PF01380">
    <property type="entry name" value="SIS"/>
    <property type="match status" value="2"/>
</dbReference>
<dbReference type="EMBL" id="JACBZO010000002">
    <property type="protein sequence ID" value="NYI42908.1"/>
    <property type="molecule type" value="Genomic_DNA"/>
</dbReference>
<dbReference type="PANTHER" id="PTHR10937">
    <property type="entry name" value="GLUCOSAMINE--FRUCTOSE-6-PHOSPHATE AMINOTRANSFERASE, ISOMERIZING"/>
    <property type="match status" value="1"/>
</dbReference>
<reference evidence="3 4" key="1">
    <citation type="submission" date="2020-07" db="EMBL/GenBank/DDBJ databases">
        <title>Sequencing the genomes of 1000 actinobacteria strains.</title>
        <authorList>
            <person name="Klenk H.-P."/>
        </authorList>
    </citation>
    <scope>NUCLEOTIDE SEQUENCE [LARGE SCALE GENOMIC DNA]</scope>
    <source>
        <strain evidence="3 4">DSM 19970</strain>
    </source>
</reference>
<keyword evidence="3" id="KW-0032">Aminotransferase</keyword>
<evidence type="ECO:0000259" key="2">
    <source>
        <dbReference type="PROSITE" id="PS51464"/>
    </source>
</evidence>
<dbReference type="PROSITE" id="PS51464">
    <property type="entry name" value="SIS"/>
    <property type="match status" value="2"/>
</dbReference>
<dbReference type="GO" id="GO:1901135">
    <property type="term" value="P:carbohydrate derivative metabolic process"/>
    <property type="evidence" value="ECO:0007669"/>
    <property type="project" value="InterPro"/>
</dbReference>
<dbReference type="EC" id="2.6.1.16" evidence="3"/>
<dbReference type="CDD" id="cd05008">
    <property type="entry name" value="SIS_GlmS_GlmD_1"/>
    <property type="match status" value="1"/>
</dbReference>
<name>A0A7Y9ZES2_9MICO</name>
<keyword evidence="3" id="KW-0808">Transferase</keyword>
<sequence length="356" mass="36866">MNKTISLDLPGALMECEIFAQPDVLGNLLADTDRQIAAVATAVRRRNPDMVVLVARGSSDHAALYLKYLIEVKLGLPVGLSSPSSTTLYGANPWGPSTLVLALSQSGGSPDLVASLASARTAGALTLALTNAPSSDLAAVAELHVDVHAGVERSVAATKSYTAELAGAYALVRAWEGHAGASSREVAGAVRDAALAALETRGAVTECAHDLRDVRQLVVTGRGFAYATARESALKFMETCYLPALAFSAADLLHGPFALLGPDVPAVVLVPAGRASVTMADVLERIVATGAPTVSVGAGPRPVGVRLHVQTEHDLPEDVAPIVDVIPLQLMALELARARGLDADTPRSLVKVTKTL</sequence>
<dbReference type="Proteomes" id="UP000547973">
    <property type="component" value="Unassembled WGS sequence"/>
</dbReference>
<feature type="domain" description="SIS" evidence="2">
    <location>
        <begin position="39"/>
        <end position="181"/>
    </location>
</feature>
<keyword evidence="1" id="KW-0677">Repeat</keyword>